<organism evidence="1">
    <name type="scientific">marine sediment metagenome</name>
    <dbReference type="NCBI Taxonomy" id="412755"/>
    <lineage>
        <taxon>unclassified sequences</taxon>
        <taxon>metagenomes</taxon>
        <taxon>ecological metagenomes</taxon>
    </lineage>
</organism>
<gene>
    <name evidence="1" type="ORF">LCGC14_0377550</name>
</gene>
<reference evidence="1" key="1">
    <citation type="journal article" date="2015" name="Nature">
        <title>Complex archaea that bridge the gap between prokaryotes and eukaryotes.</title>
        <authorList>
            <person name="Spang A."/>
            <person name="Saw J.H."/>
            <person name="Jorgensen S.L."/>
            <person name="Zaremba-Niedzwiedzka K."/>
            <person name="Martijn J."/>
            <person name="Lind A.E."/>
            <person name="van Eijk R."/>
            <person name="Schleper C."/>
            <person name="Guy L."/>
            <person name="Ettema T.J."/>
        </authorList>
    </citation>
    <scope>NUCLEOTIDE SEQUENCE</scope>
</reference>
<sequence>MTTLTTTIPTSFHACVADDAISKVSRLFNATLDDTFAELFQNARRAGATQISVSQIDYPDIGPVICLIDDGPGLHDPRDLFTLGQSAWDNDVQLLEDAAGMGFFSLAGRRVRIIAQKHGTSQSWMIDAEPDSFGGAVPITCSDGPANHDGITILIATKANESYAAAANHAARYLPIDVMVDGVRIERKDFLAGAEHIEEWNGIRIGIYERGPVGFRNNETVNFHGVTLYGRLPSLGQEFHRSYYACLDVIQCTDLKLVLPARKEIVENAFMGELRAHISTIFYQLIKAAGPHSLSYDNFKRAKDLGVELPPAAMRLRVFEPSHAESNQNGYGKVETINPDDVVYVSDGGAIEEQNLAFALSTQRAETKLYDPKTGFEGYDWYDQLARVSVKGYRIIGDTDTTCVAPGKRHTMTERPDKLEIHCTLSDAPHTEEWTLATDWLILGEDDWGLDEVDIVVTKSSKATSADLVDFLERALFNPSDDVEAGSYDQQQRWFRDEAEDLAINLLETSHEAQINAITRVIDRELYWLRRLDQIITVNIGKGRIDVSGLATQQETAAE</sequence>
<dbReference type="AlphaFoldDB" id="A0A0F9TLD9"/>
<accession>A0A0F9TLD9</accession>
<dbReference type="InterPro" id="IPR036890">
    <property type="entry name" value="HATPase_C_sf"/>
</dbReference>
<name>A0A0F9TLD9_9ZZZZ</name>
<evidence type="ECO:0000313" key="1">
    <source>
        <dbReference type="EMBL" id="KKN75757.1"/>
    </source>
</evidence>
<dbReference type="EMBL" id="LAZR01000304">
    <property type="protein sequence ID" value="KKN75757.1"/>
    <property type="molecule type" value="Genomic_DNA"/>
</dbReference>
<protein>
    <recommendedName>
        <fullName evidence="2">ATP-binding protein</fullName>
    </recommendedName>
</protein>
<evidence type="ECO:0008006" key="2">
    <source>
        <dbReference type="Google" id="ProtNLM"/>
    </source>
</evidence>
<proteinExistence type="predicted"/>
<comment type="caution">
    <text evidence="1">The sequence shown here is derived from an EMBL/GenBank/DDBJ whole genome shotgun (WGS) entry which is preliminary data.</text>
</comment>
<dbReference type="SUPFAM" id="SSF55874">
    <property type="entry name" value="ATPase domain of HSP90 chaperone/DNA topoisomerase II/histidine kinase"/>
    <property type="match status" value="1"/>
</dbReference>